<dbReference type="InterPro" id="IPR037055">
    <property type="entry name" value="MHC_I-like_Ag-recog_sf"/>
</dbReference>
<feature type="transmembrane region" description="Helical" evidence="4">
    <location>
        <begin position="23"/>
        <end position="43"/>
    </location>
</feature>
<dbReference type="EMBL" id="CM015712">
    <property type="protein sequence ID" value="KAF3707115.1"/>
    <property type="molecule type" value="Genomic_DNA"/>
</dbReference>
<feature type="domain" description="Ig-like" evidence="5">
    <location>
        <begin position="223"/>
        <end position="297"/>
    </location>
</feature>
<dbReference type="PRINTS" id="PR01638">
    <property type="entry name" value="MHCCLASSI"/>
</dbReference>
<organism evidence="6 7">
    <name type="scientific">Channa argus</name>
    <name type="common">Northern snakehead</name>
    <name type="synonym">Ophicephalus argus</name>
    <dbReference type="NCBI Taxonomy" id="215402"/>
    <lineage>
        <taxon>Eukaryota</taxon>
        <taxon>Metazoa</taxon>
        <taxon>Chordata</taxon>
        <taxon>Craniata</taxon>
        <taxon>Vertebrata</taxon>
        <taxon>Euteleostomi</taxon>
        <taxon>Actinopterygii</taxon>
        <taxon>Neopterygii</taxon>
        <taxon>Teleostei</taxon>
        <taxon>Neoteleostei</taxon>
        <taxon>Acanthomorphata</taxon>
        <taxon>Anabantaria</taxon>
        <taxon>Anabantiformes</taxon>
        <taxon>Channoidei</taxon>
        <taxon>Channidae</taxon>
        <taxon>Channa</taxon>
    </lineage>
</organism>
<dbReference type="InterPro" id="IPR011161">
    <property type="entry name" value="MHC_I-like_Ag-recog"/>
</dbReference>
<dbReference type="InterPro" id="IPR011162">
    <property type="entry name" value="MHC_I/II-like_Ag-recog"/>
</dbReference>
<keyword evidence="4" id="KW-1133">Transmembrane helix</keyword>
<dbReference type="Pfam" id="PF07654">
    <property type="entry name" value="C1-set"/>
    <property type="match status" value="1"/>
</dbReference>
<name>A0A6G1QX64_CHAAH</name>
<accession>A0A6G1QX64</accession>
<dbReference type="PANTHER" id="PTHR16675:SF237">
    <property type="entry name" value="MHC CLASS I ANTIGEN TRANSCRIPT VARIANT 1-RELATED"/>
    <property type="match status" value="1"/>
</dbReference>
<dbReference type="PROSITE" id="PS50835">
    <property type="entry name" value="IG_LIKE"/>
    <property type="match status" value="1"/>
</dbReference>
<evidence type="ECO:0000313" key="6">
    <source>
        <dbReference type="EMBL" id="KAF3707115.1"/>
    </source>
</evidence>
<dbReference type="GO" id="GO:0005615">
    <property type="term" value="C:extracellular space"/>
    <property type="evidence" value="ECO:0007669"/>
    <property type="project" value="TreeGrafter"/>
</dbReference>
<dbReference type="Gene3D" id="3.30.500.10">
    <property type="entry name" value="MHC class I-like antigen recognition-like"/>
    <property type="match status" value="1"/>
</dbReference>
<feature type="region of interest" description="Disordered" evidence="3">
    <location>
        <begin position="353"/>
        <end position="400"/>
    </location>
</feature>
<proteinExistence type="inferred from homology"/>
<dbReference type="SMART" id="SM00407">
    <property type="entry name" value="IGc1"/>
    <property type="match status" value="1"/>
</dbReference>
<keyword evidence="4" id="KW-0472">Membrane</keyword>
<dbReference type="InterPro" id="IPR001039">
    <property type="entry name" value="MHC_I_a_a1/a2"/>
</dbReference>
<dbReference type="InterPro" id="IPR007110">
    <property type="entry name" value="Ig-like_dom"/>
</dbReference>
<dbReference type="AlphaFoldDB" id="A0A6G1QX64"/>
<evidence type="ECO:0000259" key="5">
    <source>
        <dbReference type="PROSITE" id="PS50835"/>
    </source>
</evidence>
<dbReference type="SUPFAM" id="SSF54452">
    <property type="entry name" value="MHC antigen-recognition domain"/>
    <property type="match status" value="1"/>
</dbReference>
<feature type="transmembrane region" description="Helical" evidence="4">
    <location>
        <begin position="327"/>
        <end position="350"/>
    </location>
</feature>
<keyword evidence="4" id="KW-0812">Transmembrane</keyword>
<evidence type="ECO:0000256" key="1">
    <source>
        <dbReference type="ARBA" id="ARBA00023180"/>
    </source>
</evidence>
<dbReference type="GO" id="GO:0006955">
    <property type="term" value="P:immune response"/>
    <property type="evidence" value="ECO:0007669"/>
    <property type="project" value="TreeGrafter"/>
</dbReference>
<dbReference type="InterPro" id="IPR050208">
    <property type="entry name" value="MHC_class-I_related"/>
</dbReference>
<dbReference type="FunFam" id="2.60.40.10:FF:000943">
    <property type="entry name" value="Classical MHC class I molecule, alpha-chain"/>
    <property type="match status" value="1"/>
</dbReference>
<gene>
    <name evidence="6" type="ORF">EXN66_Car000288</name>
</gene>
<dbReference type="GO" id="GO:0009897">
    <property type="term" value="C:external side of plasma membrane"/>
    <property type="evidence" value="ECO:0007669"/>
    <property type="project" value="TreeGrafter"/>
</dbReference>
<dbReference type="Gene3D" id="2.60.40.10">
    <property type="entry name" value="Immunoglobulins"/>
    <property type="match status" value="1"/>
</dbReference>
<evidence type="ECO:0000256" key="2">
    <source>
        <dbReference type="RuleBase" id="RU004439"/>
    </source>
</evidence>
<sequence>MEADVKPHFTSVQQILKKMDKMYILIFLLLLGINGATGVTHSLKNFFTASSQVPNFPEFVIVGMVDGVETVYYDSNTRRLEPKQVWMNRITADDPQYWETQTNIAMGQHQTFKGNIEILKQRFNQTGGVHILQWIFGCDWDDETDEVTAYDQYGYDGEDFIAFDVKTETFIAPTPEAVITKNKLDNNRANTAQMKNYFTQICPEWVKKYVNYGSRSLLRTVPPSVSVLQKSPSSPVSCHATGFYPDRATMFWRKDGEKLHEDVDHGEILPNHDGTFQMRVDLKLSSVKPEDWRRYDCVFLLSGVKDDIITKLDKAVIRRNEEKLSDMFVPIIAAVVVGLVLVVVTGAVMYKKKKKDKKTPLDNSPQKESVTDDSNGSEGSDSPLNRGKVDSNDSDRPLIP</sequence>
<evidence type="ECO:0000256" key="4">
    <source>
        <dbReference type="SAM" id="Phobius"/>
    </source>
</evidence>
<protein>
    <submittedName>
        <fullName evidence="6">Class I histocompatibility antigen</fullName>
    </submittedName>
</protein>
<feature type="compositionally biased region" description="Basic and acidic residues" evidence="3">
    <location>
        <begin position="387"/>
        <end position="400"/>
    </location>
</feature>
<feature type="compositionally biased region" description="Polar residues" evidence="3">
    <location>
        <begin position="361"/>
        <end position="383"/>
    </location>
</feature>
<dbReference type="FunFam" id="3.30.500.10:FF:000001">
    <property type="entry name" value="H-2 class I histocompatibility antigen, alpha chain"/>
    <property type="match status" value="1"/>
</dbReference>
<comment type="similarity">
    <text evidence="2">Belongs to the MHC class I family.</text>
</comment>
<dbReference type="SUPFAM" id="SSF48726">
    <property type="entry name" value="Immunoglobulin"/>
    <property type="match status" value="1"/>
</dbReference>
<reference evidence="6 7" key="1">
    <citation type="submission" date="2019-02" db="EMBL/GenBank/DDBJ databases">
        <title>Opniocepnalus argus genome.</title>
        <authorList>
            <person name="Zhou C."/>
            <person name="Xiao S."/>
        </authorList>
    </citation>
    <scope>NUCLEOTIDE SEQUENCE [LARGE SCALE GENOMIC DNA]</scope>
    <source>
        <strain evidence="6">OARG1902GOOAL</strain>
        <tissue evidence="6">Muscle</tissue>
    </source>
</reference>
<dbReference type="Proteomes" id="UP000503349">
    <property type="component" value="Chromosome 1"/>
</dbReference>
<dbReference type="InterPro" id="IPR013783">
    <property type="entry name" value="Ig-like_fold"/>
</dbReference>
<reference evidence="7" key="2">
    <citation type="submission" date="2019-02" db="EMBL/GenBank/DDBJ databases">
        <title>Opniocepnalus argus Var Kimnra genome.</title>
        <authorList>
            <person name="Zhou C."/>
            <person name="Xiao S."/>
        </authorList>
    </citation>
    <scope>NUCLEOTIDE SEQUENCE [LARGE SCALE GENOMIC DNA]</scope>
</reference>
<dbReference type="Pfam" id="PF00129">
    <property type="entry name" value="MHC_I"/>
    <property type="match status" value="1"/>
</dbReference>
<dbReference type="InterPro" id="IPR036179">
    <property type="entry name" value="Ig-like_dom_sf"/>
</dbReference>
<dbReference type="InterPro" id="IPR003597">
    <property type="entry name" value="Ig_C1-set"/>
</dbReference>
<dbReference type="PANTHER" id="PTHR16675">
    <property type="entry name" value="MHC CLASS I-RELATED"/>
    <property type="match status" value="1"/>
</dbReference>
<evidence type="ECO:0000256" key="3">
    <source>
        <dbReference type="SAM" id="MobiDB-lite"/>
    </source>
</evidence>
<keyword evidence="7" id="KW-1185">Reference proteome</keyword>
<keyword evidence="1" id="KW-0325">Glycoprotein</keyword>
<dbReference type="CDD" id="cd07698">
    <property type="entry name" value="IgC1_MHC_I_alpha3"/>
    <property type="match status" value="1"/>
</dbReference>
<evidence type="ECO:0000313" key="7">
    <source>
        <dbReference type="Proteomes" id="UP000503349"/>
    </source>
</evidence>